<feature type="transmembrane region" description="Helical" evidence="1">
    <location>
        <begin position="27"/>
        <end position="44"/>
    </location>
</feature>
<organism evidence="2 3">
    <name type="scientific">Ramlibacter montanisoli</name>
    <dbReference type="NCBI Taxonomy" id="2732512"/>
    <lineage>
        <taxon>Bacteria</taxon>
        <taxon>Pseudomonadati</taxon>
        <taxon>Pseudomonadota</taxon>
        <taxon>Betaproteobacteria</taxon>
        <taxon>Burkholderiales</taxon>
        <taxon>Comamonadaceae</taxon>
        <taxon>Ramlibacter</taxon>
    </lineage>
</organism>
<evidence type="ECO:0000313" key="3">
    <source>
        <dbReference type="Proteomes" id="UP000552954"/>
    </source>
</evidence>
<protein>
    <submittedName>
        <fullName evidence="2">EpsG family protein</fullName>
    </submittedName>
</protein>
<feature type="transmembrane region" description="Helical" evidence="1">
    <location>
        <begin position="156"/>
        <end position="179"/>
    </location>
</feature>
<comment type="caution">
    <text evidence="2">The sequence shown here is derived from an EMBL/GenBank/DDBJ whole genome shotgun (WGS) entry which is preliminary data.</text>
</comment>
<proteinExistence type="predicted"/>
<reference evidence="2 3" key="1">
    <citation type="submission" date="2020-05" db="EMBL/GenBank/DDBJ databases">
        <authorList>
            <person name="Khan S.A."/>
            <person name="Jeon C.O."/>
            <person name="Chun B.H."/>
        </authorList>
    </citation>
    <scope>NUCLEOTIDE SEQUENCE [LARGE SCALE GENOMIC DNA]</scope>
    <source>
        <strain evidence="2 3">B156</strain>
    </source>
</reference>
<evidence type="ECO:0000313" key="2">
    <source>
        <dbReference type="EMBL" id="NNU43674.1"/>
    </source>
</evidence>
<feature type="transmembrane region" description="Helical" evidence="1">
    <location>
        <begin position="316"/>
        <end position="335"/>
    </location>
</feature>
<reference evidence="2 3" key="2">
    <citation type="submission" date="2020-06" db="EMBL/GenBank/DDBJ databases">
        <title>Ramlibacter rhizophilus sp. nov., isolated from rhizosphere soil of national flower Mugunghwa from South Korea.</title>
        <authorList>
            <person name="Zheng-Fei Y."/>
            <person name="Huan T."/>
        </authorList>
    </citation>
    <scope>NUCLEOTIDE SEQUENCE [LARGE SCALE GENOMIC DNA]</scope>
    <source>
        <strain evidence="2 3">B156</strain>
    </source>
</reference>
<sequence length="351" mass="39000">MFIYWAMVLFPALLSLAHPARRTVLAQIAMSVLFVALFLILSLRETGGDYPMYLKLYELLVGASLGEAMEVVEPGYGLLNWLSSQLDLGIYGVNGACALIVLYCLFSAAARERDPLLLLTLAIPYFVIVIAMGYTRQGVAVSLVWLGMIQMREARLGRAAIAIALGATFHFSAFAAMAFPIIAVTREQKGVAWFASRALLAAVLAFAARYLFDDTLEGYASNYLESDRYESGGAFLRACVTGLAAAVFFLKTRRFKAVYDDYGIWLPFAVLALAFVPLSIYASTPADRAGLYLFPFQLVGFARMPSLLWDGRYYTVMRAAIVVSYLGYFFVWLHLGTYSAELWVPYKWLFS</sequence>
<feature type="transmembrane region" description="Helical" evidence="1">
    <location>
        <begin position="116"/>
        <end position="136"/>
    </location>
</feature>
<keyword evidence="3" id="KW-1185">Reference proteome</keyword>
<feature type="transmembrane region" description="Helical" evidence="1">
    <location>
        <begin position="88"/>
        <end position="109"/>
    </location>
</feature>
<evidence type="ECO:0000256" key="1">
    <source>
        <dbReference type="SAM" id="Phobius"/>
    </source>
</evidence>
<accession>A0A849KB54</accession>
<dbReference type="Proteomes" id="UP000552954">
    <property type="component" value="Unassembled WGS sequence"/>
</dbReference>
<keyword evidence="1" id="KW-1133">Transmembrane helix</keyword>
<keyword evidence="1" id="KW-0472">Membrane</keyword>
<dbReference type="InterPro" id="IPR049458">
    <property type="entry name" value="EpsG-like"/>
</dbReference>
<feature type="transmembrane region" description="Helical" evidence="1">
    <location>
        <begin position="191"/>
        <end position="212"/>
    </location>
</feature>
<dbReference type="EMBL" id="JABFCS010000001">
    <property type="protein sequence ID" value="NNU43674.1"/>
    <property type="molecule type" value="Genomic_DNA"/>
</dbReference>
<gene>
    <name evidence="2" type="ORF">HK415_11690</name>
</gene>
<dbReference type="RefSeq" id="WP_171559317.1">
    <property type="nucleotide sequence ID" value="NZ_JABFCS010000001.1"/>
</dbReference>
<feature type="transmembrane region" description="Helical" evidence="1">
    <location>
        <begin position="232"/>
        <end position="250"/>
    </location>
</feature>
<keyword evidence="1" id="KW-0812">Transmembrane</keyword>
<name>A0A849KB54_9BURK</name>
<dbReference type="Pfam" id="PF14897">
    <property type="entry name" value="EpsG"/>
    <property type="match status" value="1"/>
</dbReference>
<dbReference type="AlphaFoldDB" id="A0A849KB54"/>
<feature type="transmembrane region" description="Helical" evidence="1">
    <location>
        <begin position="262"/>
        <end position="283"/>
    </location>
</feature>